<evidence type="ECO:0000259" key="1">
    <source>
        <dbReference type="PROSITE" id="PS51186"/>
    </source>
</evidence>
<dbReference type="Pfam" id="PF13508">
    <property type="entry name" value="Acetyltransf_7"/>
    <property type="match status" value="1"/>
</dbReference>
<protein>
    <recommendedName>
        <fullName evidence="1">N-acetyltransferase domain-containing protein</fullName>
    </recommendedName>
</protein>
<evidence type="ECO:0000313" key="2">
    <source>
        <dbReference type="EMBL" id="KAL1598703.1"/>
    </source>
</evidence>
<keyword evidence="3" id="KW-1185">Reference proteome</keyword>
<dbReference type="InterPro" id="IPR000182">
    <property type="entry name" value="GNAT_dom"/>
</dbReference>
<name>A0ABR3R2Q9_9PLEO</name>
<organism evidence="2 3">
    <name type="scientific">Paraconiothyrium brasiliense</name>
    <dbReference type="NCBI Taxonomy" id="300254"/>
    <lineage>
        <taxon>Eukaryota</taxon>
        <taxon>Fungi</taxon>
        <taxon>Dikarya</taxon>
        <taxon>Ascomycota</taxon>
        <taxon>Pezizomycotina</taxon>
        <taxon>Dothideomycetes</taxon>
        <taxon>Pleosporomycetidae</taxon>
        <taxon>Pleosporales</taxon>
        <taxon>Massarineae</taxon>
        <taxon>Didymosphaeriaceae</taxon>
        <taxon>Paraconiothyrium</taxon>
    </lineage>
</organism>
<gene>
    <name evidence="2" type="ORF">SLS60_007843</name>
</gene>
<dbReference type="PANTHER" id="PTHR42791">
    <property type="entry name" value="GNAT FAMILY ACETYLTRANSFERASE"/>
    <property type="match status" value="1"/>
</dbReference>
<accession>A0ABR3R2Q9</accession>
<dbReference type="EMBL" id="JAKJXO020000011">
    <property type="protein sequence ID" value="KAL1598703.1"/>
    <property type="molecule type" value="Genomic_DNA"/>
</dbReference>
<feature type="domain" description="N-acetyltransferase" evidence="1">
    <location>
        <begin position="95"/>
        <end position="237"/>
    </location>
</feature>
<proteinExistence type="predicted"/>
<dbReference type="InterPro" id="IPR052523">
    <property type="entry name" value="Trichothecene_AcTrans"/>
</dbReference>
<dbReference type="CDD" id="cd04301">
    <property type="entry name" value="NAT_SF"/>
    <property type="match status" value="1"/>
</dbReference>
<comment type="caution">
    <text evidence="2">The sequence shown here is derived from an EMBL/GenBank/DDBJ whole genome shotgun (WGS) entry which is preliminary data.</text>
</comment>
<dbReference type="PROSITE" id="PS51186">
    <property type="entry name" value="GNAT"/>
    <property type="match status" value="1"/>
</dbReference>
<dbReference type="PANTHER" id="PTHR42791:SF1">
    <property type="entry name" value="N-ACETYLTRANSFERASE DOMAIN-CONTAINING PROTEIN"/>
    <property type="match status" value="1"/>
</dbReference>
<dbReference type="Gene3D" id="3.40.630.30">
    <property type="match status" value="1"/>
</dbReference>
<evidence type="ECO:0000313" key="3">
    <source>
        <dbReference type="Proteomes" id="UP001521785"/>
    </source>
</evidence>
<dbReference type="SUPFAM" id="SSF55729">
    <property type="entry name" value="Acyl-CoA N-acyltransferases (Nat)"/>
    <property type="match status" value="1"/>
</dbReference>
<sequence length="249" mass="27097">MPPSDKVHIAPIEDADLPGAFRMMSLSFGSDAPFINAYFLAHDTPAGQAQGAERLLAWKQSSPDSQFLKAVSVRGGEEAIIGIGIWTYMVEQPPQTLEDAEGEDDVSKYWPMEEERDWMKALWKEYVKPRTMAVVRSKGKGVYGMRLLNSFASILETNILCDKVLELLAVHPEYRRLGAGAALVNAGLAAADEKGVGAVIESTDAGRLLYEKCGLKCEIEKMKFDVGGGCSEKETPKLCFMVKGASGAS</sequence>
<reference evidence="2 3" key="1">
    <citation type="submission" date="2024-02" db="EMBL/GenBank/DDBJ databases">
        <title>De novo assembly and annotation of 12 fungi associated with fruit tree decline syndrome in Ontario, Canada.</title>
        <authorList>
            <person name="Sulman M."/>
            <person name="Ellouze W."/>
            <person name="Ilyukhin E."/>
        </authorList>
    </citation>
    <scope>NUCLEOTIDE SEQUENCE [LARGE SCALE GENOMIC DNA]</scope>
    <source>
        <strain evidence="2 3">M42-189</strain>
    </source>
</reference>
<dbReference type="InterPro" id="IPR016181">
    <property type="entry name" value="Acyl_CoA_acyltransferase"/>
</dbReference>
<dbReference type="Proteomes" id="UP001521785">
    <property type="component" value="Unassembled WGS sequence"/>
</dbReference>